<dbReference type="AlphaFoldDB" id="A0A0D2N6A3"/>
<evidence type="ECO:0000313" key="10">
    <source>
        <dbReference type="EMBL" id="KIZ07812.1"/>
    </source>
</evidence>
<dbReference type="Proteomes" id="UP000054498">
    <property type="component" value="Unassembled WGS sequence"/>
</dbReference>
<evidence type="ECO:0000256" key="8">
    <source>
        <dbReference type="SAM" id="Phobius"/>
    </source>
</evidence>
<dbReference type="STRING" id="145388.A0A0D2N6A3"/>
<dbReference type="GeneID" id="25726254"/>
<dbReference type="SMART" id="SM00397">
    <property type="entry name" value="t_SNARE"/>
    <property type="match status" value="1"/>
</dbReference>
<dbReference type="GO" id="GO:0016020">
    <property type="term" value="C:membrane"/>
    <property type="evidence" value="ECO:0007669"/>
    <property type="project" value="UniProtKB-SubCell"/>
</dbReference>
<feature type="transmembrane region" description="Helical" evidence="8">
    <location>
        <begin position="215"/>
        <end position="235"/>
    </location>
</feature>
<keyword evidence="4" id="KW-0653">Protein transport</keyword>
<evidence type="ECO:0000256" key="3">
    <source>
        <dbReference type="ARBA" id="ARBA00022692"/>
    </source>
</evidence>
<proteinExistence type="predicted"/>
<dbReference type="GO" id="GO:0015031">
    <property type="term" value="P:protein transport"/>
    <property type="evidence" value="ECO:0007669"/>
    <property type="project" value="UniProtKB-KW"/>
</dbReference>
<organism evidence="10 11">
    <name type="scientific">Monoraphidium neglectum</name>
    <dbReference type="NCBI Taxonomy" id="145388"/>
    <lineage>
        <taxon>Eukaryota</taxon>
        <taxon>Viridiplantae</taxon>
        <taxon>Chlorophyta</taxon>
        <taxon>core chlorophytes</taxon>
        <taxon>Chlorophyceae</taxon>
        <taxon>CS clade</taxon>
        <taxon>Sphaeropleales</taxon>
        <taxon>Selenastraceae</taxon>
        <taxon>Monoraphidium</taxon>
    </lineage>
</organism>
<dbReference type="EMBL" id="KK100230">
    <property type="protein sequence ID" value="KIZ07812.1"/>
    <property type="molecule type" value="Genomic_DNA"/>
</dbReference>
<feature type="compositionally biased region" description="Basic and acidic residues" evidence="7">
    <location>
        <begin position="93"/>
        <end position="108"/>
    </location>
</feature>
<keyword evidence="2" id="KW-0813">Transport</keyword>
<dbReference type="GO" id="GO:0005737">
    <property type="term" value="C:cytoplasm"/>
    <property type="evidence" value="ECO:0007669"/>
    <property type="project" value="UniProtKB-ARBA"/>
</dbReference>
<comment type="subcellular location">
    <subcellularLocation>
        <location evidence="1">Membrane</location>
        <topology evidence="1">Single-pass membrane protein</topology>
    </subcellularLocation>
</comment>
<keyword evidence="11" id="KW-1185">Reference proteome</keyword>
<dbReference type="Gene3D" id="1.20.5.110">
    <property type="match status" value="1"/>
</dbReference>
<dbReference type="PROSITE" id="PS50192">
    <property type="entry name" value="T_SNARE"/>
    <property type="match status" value="1"/>
</dbReference>
<evidence type="ECO:0000256" key="4">
    <source>
        <dbReference type="ARBA" id="ARBA00022927"/>
    </source>
</evidence>
<evidence type="ECO:0000313" key="11">
    <source>
        <dbReference type="Proteomes" id="UP000054498"/>
    </source>
</evidence>
<dbReference type="CDD" id="cd15841">
    <property type="entry name" value="SNARE_Qc"/>
    <property type="match status" value="1"/>
</dbReference>
<keyword evidence="5 8" id="KW-1133">Transmembrane helix</keyword>
<feature type="compositionally biased region" description="Gly residues" evidence="7">
    <location>
        <begin position="113"/>
        <end position="122"/>
    </location>
</feature>
<dbReference type="RefSeq" id="XP_013906831.1">
    <property type="nucleotide sequence ID" value="XM_014051377.1"/>
</dbReference>
<keyword evidence="3 8" id="KW-0812">Transmembrane</keyword>
<dbReference type="InterPro" id="IPR000727">
    <property type="entry name" value="T_SNARE_dom"/>
</dbReference>
<dbReference type="PANTHER" id="PTHR12791">
    <property type="entry name" value="GOLGI SNARE BET1-RELATED"/>
    <property type="match status" value="1"/>
</dbReference>
<evidence type="ECO:0000256" key="1">
    <source>
        <dbReference type="ARBA" id="ARBA00004167"/>
    </source>
</evidence>
<feature type="region of interest" description="Disordered" evidence="7">
    <location>
        <begin position="93"/>
        <end position="127"/>
    </location>
</feature>
<evidence type="ECO:0000256" key="6">
    <source>
        <dbReference type="ARBA" id="ARBA00023136"/>
    </source>
</evidence>
<sequence length="239" mass="27169">MDTDSWLKEYGVCKELTQEIVQLIQDRNVNHPDGGPEASRMTAAARRKLGTLGTTLDSLYRWLDSDDANSLSEQERFRRRDLLHVLKNRREQIQESLKRQQQHSDRESLMAGGSSGRGGGGPARETEVTAQLDSRGMLQLQEQVMQQQDRELEQMEKTVTSTKHIAVTIGEELDLHTRLLGDLEEDVDVTHSRLRAATKRVRHIIKHSSNWKGGLFIFGLIVVLTLLMLVAFKVIRIFG</sequence>
<keyword evidence="6 8" id="KW-0472">Membrane</keyword>
<dbReference type="SUPFAM" id="SSF58038">
    <property type="entry name" value="SNARE fusion complex"/>
    <property type="match status" value="1"/>
</dbReference>
<accession>A0A0D2N6A3</accession>
<dbReference type="GO" id="GO:0012505">
    <property type="term" value="C:endomembrane system"/>
    <property type="evidence" value="ECO:0007669"/>
    <property type="project" value="UniProtKB-ARBA"/>
</dbReference>
<reference evidence="10 11" key="1">
    <citation type="journal article" date="2013" name="BMC Genomics">
        <title>Reconstruction of the lipid metabolism for the microalga Monoraphidium neglectum from its genome sequence reveals characteristics suitable for biofuel production.</title>
        <authorList>
            <person name="Bogen C."/>
            <person name="Al-Dilaimi A."/>
            <person name="Albersmeier A."/>
            <person name="Wichmann J."/>
            <person name="Grundmann M."/>
            <person name="Rupp O."/>
            <person name="Lauersen K.J."/>
            <person name="Blifernez-Klassen O."/>
            <person name="Kalinowski J."/>
            <person name="Goesmann A."/>
            <person name="Mussgnug J.H."/>
            <person name="Kruse O."/>
        </authorList>
    </citation>
    <scope>NUCLEOTIDE SEQUENCE [LARGE SCALE GENOMIC DNA]</scope>
    <source>
        <strain evidence="10 11">SAG 48.87</strain>
    </source>
</reference>
<gene>
    <name evidence="10" type="ORF">MNEG_0136</name>
</gene>
<evidence type="ECO:0000259" key="9">
    <source>
        <dbReference type="PROSITE" id="PS50192"/>
    </source>
</evidence>
<protein>
    <submittedName>
        <fullName evidence="10">Syntaxin-51</fullName>
    </submittedName>
</protein>
<feature type="domain" description="T-SNARE coiled-coil homology" evidence="9">
    <location>
        <begin position="142"/>
        <end position="204"/>
    </location>
</feature>
<dbReference type="OrthoDB" id="428895at2759"/>
<evidence type="ECO:0000256" key="7">
    <source>
        <dbReference type="SAM" id="MobiDB-lite"/>
    </source>
</evidence>
<evidence type="ECO:0000256" key="2">
    <source>
        <dbReference type="ARBA" id="ARBA00022448"/>
    </source>
</evidence>
<dbReference type="KEGG" id="mng:MNEG_0136"/>
<name>A0A0D2N6A3_9CHLO</name>
<evidence type="ECO:0000256" key="5">
    <source>
        <dbReference type="ARBA" id="ARBA00022989"/>
    </source>
</evidence>